<dbReference type="RefSeq" id="WP_308956522.1">
    <property type="nucleotide sequence ID" value="NZ_JAVICY010000017.1"/>
</dbReference>
<evidence type="ECO:0000313" key="3">
    <source>
        <dbReference type="Proteomes" id="UP001243195"/>
    </source>
</evidence>
<dbReference type="Proteomes" id="UP001243195">
    <property type="component" value="Unassembled WGS sequence"/>
</dbReference>
<evidence type="ECO:0000256" key="1">
    <source>
        <dbReference type="SAM" id="MobiDB-lite"/>
    </source>
</evidence>
<feature type="compositionally biased region" description="Polar residues" evidence="1">
    <location>
        <begin position="1"/>
        <end position="16"/>
    </location>
</feature>
<proteinExistence type="predicted"/>
<feature type="region of interest" description="Disordered" evidence="1">
    <location>
        <begin position="1"/>
        <end position="21"/>
    </location>
</feature>
<sequence length="91" mass="11365">MDTYNSLLDQPQIQQQRTERNRAWRRKTKYLYRGRDRQQTARFWKPEKNFKLMAGRPFKLKRAMRLGFEYPRISPQQRRLNAQQDFWNETV</sequence>
<organism evidence="2 3">
    <name type="scientific">Acinetobacter gerneri</name>
    <dbReference type="NCBI Taxonomy" id="202952"/>
    <lineage>
        <taxon>Bacteria</taxon>
        <taxon>Pseudomonadati</taxon>
        <taxon>Pseudomonadota</taxon>
        <taxon>Gammaproteobacteria</taxon>
        <taxon>Moraxellales</taxon>
        <taxon>Moraxellaceae</taxon>
        <taxon>Acinetobacter</taxon>
    </lineage>
</organism>
<gene>
    <name evidence="2" type="ORF">RFH51_11200</name>
</gene>
<protein>
    <submittedName>
        <fullName evidence="2">Uncharacterized protein</fullName>
    </submittedName>
</protein>
<dbReference type="AlphaFoldDB" id="A0AAW8JJK1"/>
<comment type="caution">
    <text evidence="2">The sequence shown here is derived from an EMBL/GenBank/DDBJ whole genome shotgun (WGS) entry which is preliminary data.</text>
</comment>
<reference evidence="2" key="1">
    <citation type="submission" date="2023-08" db="EMBL/GenBank/DDBJ databases">
        <title>Emergence of clinically-relevant ST2 carbapenem-resistant Acinetobacter baumannii strains in hospital sewages in Zhejiang, East of China.</title>
        <authorList>
            <person name="Kaichao C."/>
            <person name="Zhang R."/>
        </authorList>
    </citation>
    <scope>NUCLEOTIDE SEQUENCE</scope>
    <source>
        <strain evidence="2">M-SY-60</strain>
    </source>
</reference>
<accession>A0AAW8JJK1</accession>
<evidence type="ECO:0000313" key="2">
    <source>
        <dbReference type="EMBL" id="MDQ9072024.1"/>
    </source>
</evidence>
<dbReference type="EMBL" id="JAVIDA010000014">
    <property type="protein sequence ID" value="MDQ9072024.1"/>
    <property type="molecule type" value="Genomic_DNA"/>
</dbReference>
<name>A0AAW8JJK1_9GAMM</name>